<reference evidence="1 2" key="1">
    <citation type="journal article" date="2020" name="Cell">
        <title>Large-Scale Comparative Analyses of Tick Genomes Elucidate Their Genetic Diversity and Vector Capacities.</title>
        <authorList>
            <consortium name="Tick Genome and Microbiome Consortium (TIGMIC)"/>
            <person name="Jia N."/>
            <person name="Wang J."/>
            <person name="Shi W."/>
            <person name="Du L."/>
            <person name="Sun Y."/>
            <person name="Zhan W."/>
            <person name="Jiang J.F."/>
            <person name="Wang Q."/>
            <person name="Zhang B."/>
            <person name="Ji P."/>
            <person name="Bell-Sakyi L."/>
            <person name="Cui X.M."/>
            <person name="Yuan T.T."/>
            <person name="Jiang B.G."/>
            <person name="Yang W.F."/>
            <person name="Lam T.T."/>
            <person name="Chang Q.C."/>
            <person name="Ding S.J."/>
            <person name="Wang X.J."/>
            <person name="Zhu J.G."/>
            <person name="Ruan X.D."/>
            <person name="Zhao L."/>
            <person name="Wei J.T."/>
            <person name="Ye R.Z."/>
            <person name="Que T.C."/>
            <person name="Du C.H."/>
            <person name="Zhou Y.H."/>
            <person name="Cheng J.X."/>
            <person name="Dai P.F."/>
            <person name="Guo W.B."/>
            <person name="Han X.H."/>
            <person name="Huang E.J."/>
            <person name="Li L.F."/>
            <person name="Wei W."/>
            <person name="Gao Y.C."/>
            <person name="Liu J.Z."/>
            <person name="Shao H.Z."/>
            <person name="Wang X."/>
            <person name="Wang C.C."/>
            <person name="Yang T.C."/>
            <person name="Huo Q.B."/>
            <person name="Li W."/>
            <person name="Chen H.Y."/>
            <person name="Chen S.E."/>
            <person name="Zhou L.G."/>
            <person name="Ni X.B."/>
            <person name="Tian J.H."/>
            <person name="Sheng Y."/>
            <person name="Liu T."/>
            <person name="Pan Y.S."/>
            <person name="Xia L.Y."/>
            <person name="Li J."/>
            <person name="Zhao F."/>
            <person name="Cao W.C."/>
        </authorList>
    </citation>
    <scope>NUCLEOTIDE SEQUENCE [LARGE SCALE GENOMIC DNA]</scope>
    <source>
        <strain evidence="1">HaeL-2018</strain>
    </source>
</reference>
<dbReference type="OrthoDB" id="426210at2759"/>
<proteinExistence type="predicted"/>
<accession>A0A9J6GZ97</accession>
<organism evidence="1 2">
    <name type="scientific">Haemaphysalis longicornis</name>
    <name type="common">Bush tick</name>
    <dbReference type="NCBI Taxonomy" id="44386"/>
    <lineage>
        <taxon>Eukaryota</taxon>
        <taxon>Metazoa</taxon>
        <taxon>Ecdysozoa</taxon>
        <taxon>Arthropoda</taxon>
        <taxon>Chelicerata</taxon>
        <taxon>Arachnida</taxon>
        <taxon>Acari</taxon>
        <taxon>Parasitiformes</taxon>
        <taxon>Ixodida</taxon>
        <taxon>Ixodoidea</taxon>
        <taxon>Ixodidae</taxon>
        <taxon>Haemaphysalinae</taxon>
        <taxon>Haemaphysalis</taxon>
    </lineage>
</organism>
<evidence type="ECO:0000313" key="1">
    <source>
        <dbReference type="EMBL" id="KAH9379740.1"/>
    </source>
</evidence>
<dbReference type="EMBL" id="JABSTR010000010">
    <property type="protein sequence ID" value="KAH9379740.1"/>
    <property type="molecule type" value="Genomic_DNA"/>
</dbReference>
<dbReference type="PANTHER" id="PTHR33395">
    <property type="entry name" value="TRANSCRIPTASE, PUTATIVE-RELATED-RELATED"/>
    <property type="match status" value="1"/>
</dbReference>
<dbReference type="OMA" id="NCSANDH"/>
<dbReference type="PANTHER" id="PTHR33395:SF22">
    <property type="entry name" value="REVERSE TRANSCRIPTASE DOMAIN-CONTAINING PROTEIN"/>
    <property type="match status" value="1"/>
</dbReference>
<name>A0A9J6GZ97_HAELO</name>
<evidence type="ECO:0000313" key="2">
    <source>
        <dbReference type="Proteomes" id="UP000821853"/>
    </source>
</evidence>
<gene>
    <name evidence="1" type="ORF">HPB48_019884</name>
</gene>
<protein>
    <submittedName>
        <fullName evidence="1">Uncharacterized protein</fullName>
    </submittedName>
</protein>
<dbReference type="VEuPathDB" id="VectorBase:HLOH_045955"/>
<comment type="caution">
    <text evidence="1">The sequence shown here is derived from an EMBL/GenBank/DDBJ whole genome shotgun (WGS) entry which is preliminary data.</text>
</comment>
<dbReference type="Proteomes" id="UP000821853">
    <property type="component" value="Chromosome 8"/>
</dbReference>
<keyword evidence="2" id="KW-1185">Reference proteome</keyword>
<dbReference type="AlphaFoldDB" id="A0A9J6GZ97"/>
<sequence length="115" mass="12947">MPDLGFSREEIVDVLLKIKTDKTSGPDALPNAFLYRYAEVISEYLHIIFNASLDEASVPIDRLLAKITPVLNAGVKLSSTNYRPISLMRTCCKLMDHVIASHISNYLEAEQFFVE</sequence>